<evidence type="ECO:0000256" key="1">
    <source>
        <dbReference type="SAM" id="Phobius"/>
    </source>
</evidence>
<evidence type="ECO:0000313" key="4">
    <source>
        <dbReference type="Proteomes" id="UP000223596"/>
    </source>
</evidence>
<organism evidence="3 4">
    <name type="scientific">Acetivibrio thermocellus AD2</name>
    <dbReference type="NCBI Taxonomy" id="1138384"/>
    <lineage>
        <taxon>Bacteria</taxon>
        <taxon>Bacillati</taxon>
        <taxon>Bacillota</taxon>
        <taxon>Clostridia</taxon>
        <taxon>Eubacteriales</taxon>
        <taxon>Oscillospiraceae</taxon>
        <taxon>Acetivibrio</taxon>
    </lineage>
</organism>
<feature type="domain" description="MucB/RseB N-terminal" evidence="2">
    <location>
        <begin position="113"/>
        <end position="278"/>
    </location>
</feature>
<evidence type="ECO:0000259" key="2">
    <source>
        <dbReference type="Pfam" id="PF03888"/>
    </source>
</evidence>
<dbReference type="GeneID" id="35805153"/>
<dbReference type="Pfam" id="PF03888">
    <property type="entry name" value="MucB_RseB"/>
    <property type="match status" value="1"/>
</dbReference>
<dbReference type="SUPFAM" id="SSF89392">
    <property type="entry name" value="Prokaryotic lipoproteins and lipoprotein localization factors"/>
    <property type="match status" value="1"/>
</dbReference>
<dbReference type="AlphaFoldDB" id="A0AB36TIT4"/>
<dbReference type="PANTHER" id="PTHR37507">
    <property type="entry name" value="SPORULATION PROTEIN YDCC"/>
    <property type="match status" value="1"/>
</dbReference>
<keyword evidence="1" id="KW-0472">Membrane</keyword>
<dbReference type="Gene3D" id="2.50.20.10">
    <property type="entry name" value="Lipoprotein localisation LolA/LolB/LppX"/>
    <property type="match status" value="1"/>
</dbReference>
<name>A0AB36TIT4_ACETH</name>
<dbReference type="RefSeq" id="WP_003515820.1">
    <property type="nucleotide sequence ID" value="NZ_CP013828.1"/>
</dbReference>
<sequence length="554" mass="61569">MDKNEKKLSEYIDKLNAEKMPDEHECLPDSPELEELMDTVRKIRSLKEPALPDADYPKKLARVVSAQLSQKSAAGKRKWTWLAGAAAVAAVAVLVFVLNFVLYSGRTDIVYAMEQAYKEVKAYHGILSIVETNLNGEETLQAMREVWADSEGRYYVKELQGFQKGLITVNNGEKKWQVSPAEEQVYIFPSFPDPYKFTLELGNEIKDAKNAEQIKAVGEEMVAGRETSVFEVLPRGGESYKIWIDKETNLPLQKESAMMNAIQYRVTYTSIEFGDNIPGELLAYSLPQGFKEIDKNPELQVGSVEEAAETAGFTPQIPQNVPGGYTRNGMAVTGDMKTVKLSYISQDKKSRVIILQKKATDEFKPASTAVLGKVGGNTAEIQSPVQDSPGVLEGGMYSGMADIRSIRWQESGFEYAVIGDAPMNELISFIESITTGPVEIPPENEETPEKPQIEVPVDLKVEKNEQKSVDAGHSPWKLDPVYVAQVFVSLKISPEGIEGEYPVSYEDMEVVKNNGIEAVVEISGDNTPVRRVYLKRLIRQDSTGIWTVVGYDPV</sequence>
<dbReference type="InterPro" id="IPR029046">
    <property type="entry name" value="LolA/LolB/LppX"/>
</dbReference>
<accession>A0AB36TIT4</accession>
<reference evidence="3 4" key="1">
    <citation type="submission" date="2017-09" db="EMBL/GenBank/DDBJ databases">
        <title>Evaluation of Pacific Biosciences Sequencing Technology to Finishing C. thermocellum Genome Sequences.</title>
        <authorList>
            <person name="Brown S."/>
        </authorList>
    </citation>
    <scope>NUCLEOTIDE SEQUENCE [LARGE SCALE GENOMIC DNA]</scope>
    <source>
        <strain evidence="3 4">AD2</strain>
    </source>
</reference>
<dbReference type="InterPro" id="IPR052944">
    <property type="entry name" value="Sporulation_related"/>
</dbReference>
<proteinExistence type="predicted"/>
<keyword evidence="1" id="KW-1133">Transmembrane helix</keyword>
<gene>
    <name evidence="3" type="ORF">M972_112586</name>
</gene>
<dbReference type="PANTHER" id="PTHR37507:SF2">
    <property type="entry name" value="SPORULATION PROTEIN YDCC"/>
    <property type="match status" value="1"/>
</dbReference>
<evidence type="ECO:0000313" key="3">
    <source>
        <dbReference type="EMBL" id="PFH03772.1"/>
    </source>
</evidence>
<dbReference type="InterPro" id="IPR033434">
    <property type="entry name" value="MucB/RseB_N"/>
</dbReference>
<keyword evidence="1" id="KW-0812">Transmembrane</keyword>
<dbReference type="Proteomes" id="UP000223596">
    <property type="component" value="Unassembled WGS sequence"/>
</dbReference>
<protein>
    <submittedName>
        <fullName evidence="3">Outer membrane lipoprotein-sorting protein</fullName>
    </submittedName>
</protein>
<comment type="caution">
    <text evidence="3">The sequence shown here is derived from an EMBL/GenBank/DDBJ whole genome shotgun (WGS) entry which is preliminary data.</text>
</comment>
<feature type="transmembrane region" description="Helical" evidence="1">
    <location>
        <begin position="79"/>
        <end position="103"/>
    </location>
</feature>
<dbReference type="EMBL" id="PDBW01000001">
    <property type="protein sequence ID" value="PFH03772.1"/>
    <property type="molecule type" value="Genomic_DNA"/>
</dbReference>
<keyword evidence="3" id="KW-0449">Lipoprotein</keyword>